<dbReference type="Proteomes" id="UP001158576">
    <property type="component" value="Chromosome XSR"/>
</dbReference>
<evidence type="ECO:0000256" key="2">
    <source>
        <dbReference type="SAM" id="Phobius"/>
    </source>
</evidence>
<dbReference type="EMBL" id="OU015569">
    <property type="protein sequence ID" value="CAG5096942.1"/>
    <property type="molecule type" value="Genomic_DNA"/>
</dbReference>
<feature type="transmembrane region" description="Helical" evidence="2">
    <location>
        <begin position="28"/>
        <end position="48"/>
    </location>
</feature>
<organism evidence="3 4">
    <name type="scientific">Oikopleura dioica</name>
    <name type="common">Tunicate</name>
    <dbReference type="NCBI Taxonomy" id="34765"/>
    <lineage>
        <taxon>Eukaryota</taxon>
        <taxon>Metazoa</taxon>
        <taxon>Chordata</taxon>
        <taxon>Tunicata</taxon>
        <taxon>Appendicularia</taxon>
        <taxon>Copelata</taxon>
        <taxon>Oikopleuridae</taxon>
        <taxon>Oikopleura</taxon>
    </lineage>
</organism>
<accession>A0ABN7SG15</accession>
<keyword evidence="4" id="KW-1185">Reference proteome</keyword>
<proteinExistence type="predicted"/>
<feature type="region of interest" description="Disordered" evidence="1">
    <location>
        <begin position="132"/>
        <end position="152"/>
    </location>
</feature>
<feature type="compositionally biased region" description="Low complexity" evidence="1">
    <location>
        <begin position="137"/>
        <end position="150"/>
    </location>
</feature>
<name>A0ABN7SG15_OIKDI</name>
<evidence type="ECO:0000313" key="4">
    <source>
        <dbReference type="Proteomes" id="UP001158576"/>
    </source>
</evidence>
<protein>
    <submittedName>
        <fullName evidence="3">Oidioi.mRNA.OKI2018_I69.XSR.g14857.t1.cds</fullName>
    </submittedName>
</protein>
<keyword evidence="2" id="KW-0812">Transmembrane</keyword>
<gene>
    <name evidence="3" type="ORF">OKIOD_LOCUS6415</name>
</gene>
<sequence length="216" mass="24506">MTPIRVGNSTETGLLDEFDKTSSKVSPLMQSIIIFICMLGFFMILWLIDRLFWKHTKVLGAKEDQSDFDFVNKYSMAMGPRINVGKLRTLATASSNVRLFEISDTDMAKGLESMQRSHSMLMHRRQSTAFFKRRDSTSSNNSNKSHSSLSAEKKTRFNFKASRYMWKSMRTSDNSLLGEPDQVLPISRDSSIARSTYSTRRASICIEPGESSIAEV</sequence>
<keyword evidence="2" id="KW-0472">Membrane</keyword>
<reference evidence="3 4" key="1">
    <citation type="submission" date="2021-04" db="EMBL/GenBank/DDBJ databases">
        <authorList>
            <person name="Bliznina A."/>
        </authorList>
    </citation>
    <scope>NUCLEOTIDE SEQUENCE [LARGE SCALE GENOMIC DNA]</scope>
</reference>
<keyword evidence="2" id="KW-1133">Transmembrane helix</keyword>
<evidence type="ECO:0000256" key="1">
    <source>
        <dbReference type="SAM" id="MobiDB-lite"/>
    </source>
</evidence>
<evidence type="ECO:0000313" key="3">
    <source>
        <dbReference type="EMBL" id="CAG5096942.1"/>
    </source>
</evidence>